<keyword evidence="1" id="KW-0472">Membrane</keyword>
<feature type="transmembrane region" description="Helical" evidence="1">
    <location>
        <begin position="136"/>
        <end position="168"/>
    </location>
</feature>
<name>A0ABN1F6U1_9PROT</name>
<protein>
    <recommendedName>
        <fullName evidence="4">DUF2723 domain-containing protein</fullName>
    </recommendedName>
</protein>
<keyword evidence="1" id="KW-0812">Transmembrane</keyword>
<dbReference type="Proteomes" id="UP001501588">
    <property type="component" value="Unassembled WGS sequence"/>
</dbReference>
<accession>A0ABN1F6U1</accession>
<feature type="transmembrane region" description="Helical" evidence="1">
    <location>
        <begin position="382"/>
        <end position="404"/>
    </location>
</feature>
<sequence>MALAALILVWPAFWNGYPLVFADTGTYLGQVLHVYLGWDRPPFYSVFLLATHWRLTLWGSVLAQGLIVAHLLGVTLRVLGRPNPWLLPPVALALSVLTGLPWTAAQLIPDVFTGVLVLALWLLGFKAAALSTGERLWFAVLAAASIAFHQSHVPLAFGLALCGGALLLAARGARPALRGVFRMAGPGVLAALALVAVNLMGHGRASLSPFGPVFLAARVIYDGPGMDFLRRACPEAGWRVCGSLGRLGPYHNAFLWGTDSPLWTELGGPKAWAAEASEVVSAVLRDAPGAVALAFAANSLEQFRMVGTGDGVEPWPGVPGPEPLIAQFFPHERDLFLAARQQRGLLVLDAGRWAPLHRVVALFGFLALLAVPLLLRRRLGSAGAALVVLALAAGVGNAAITGGLSGPTPRYQARLAWLFAFAPAAVALAAPGLSVRQAVERRQAA</sequence>
<feature type="transmembrane region" description="Helical" evidence="1">
    <location>
        <begin position="85"/>
        <end position="104"/>
    </location>
</feature>
<feature type="transmembrane region" description="Helical" evidence="1">
    <location>
        <begin position="356"/>
        <end position="375"/>
    </location>
</feature>
<evidence type="ECO:0000313" key="2">
    <source>
        <dbReference type="EMBL" id="GAA0583375.1"/>
    </source>
</evidence>
<comment type="caution">
    <text evidence="2">The sequence shown here is derived from an EMBL/GenBank/DDBJ whole genome shotgun (WGS) entry which is preliminary data.</text>
</comment>
<feature type="transmembrane region" description="Helical" evidence="1">
    <location>
        <begin position="416"/>
        <end position="435"/>
    </location>
</feature>
<organism evidence="2 3">
    <name type="scientific">Craurococcus roseus</name>
    <dbReference type="NCBI Taxonomy" id="77585"/>
    <lineage>
        <taxon>Bacteria</taxon>
        <taxon>Pseudomonadati</taxon>
        <taxon>Pseudomonadota</taxon>
        <taxon>Alphaproteobacteria</taxon>
        <taxon>Acetobacterales</taxon>
        <taxon>Acetobacteraceae</taxon>
        <taxon>Craurococcus</taxon>
    </lineage>
</organism>
<gene>
    <name evidence="2" type="ORF">GCM10009416_22320</name>
</gene>
<evidence type="ECO:0008006" key="4">
    <source>
        <dbReference type="Google" id="ProtNLM"/>
    </source>
</evidence>
<proteinExistence type="predicted"/>
<feature type="transmembrane region" description="Helical" evidence="1">
    <location>
        <begin position="180"/>
        <end position="200"/>
    </location>
</feature>
<feature type="transmembrane region" description="Helical" evidence="1">
    <location>
        <begin position="57"/>
        <end position="79"/>
    </location>
</feature>
<evidence type="ECO:0000313" key="3">
    <source>
        <dbReference type="Proteomes" id="UP001501588"/>
    </source>
</evidence>
<evidence type="ECO:0000256" key="1">
    <source>
        <dbReference type="SAM" id="Phobius"/>
    </source>
</evidence>
<dbReference type="EMBL" id="BAAAFZ010000027">
    <property type="protein sequence ID" value="GAA0583375.1"/>
    <property type="molecule type" value="Genomic_DNA"/>
</dbReference>
<feature type="transmembrane region" description="Helical" evidence="1">
    <location>
        <begin position="111"/>
        <end position="130"/>
    </location>
</feature>
<reference evidence="2 3" key="1">
    <citation type="journal article" date="2019" name="Int. J. Syst. Evol. Microbiol.">
        <title>The Global Catalogue of Microorganisms (GCM) 10K type strain sequencing project: providing services to taxonomists for standard genome sequencing and annotation.</title>
        <authorList>
            <consortium name="The Broad Institute Genomics Platform"/>
            <consortium name="The Broad Institute Genome Sequencing Center for Infectious Disease"/>
            <person name="Wu L."/>
            <person name="Ma J."/>
        </authorList>
    </citation>
    <scope>NUCLEOTIDE SEQUENCE [LARGE SCALE GENOMIC DNA]</scope>
    <source>
        <strain evidence="2 3">JCM 9933</strain>
    </source>
</reference>
<keyword evidence="3" id="KW-1185">Reference proteome</keyword>
<keyword evidence="1" id="KW-1133">Transmembrane helix</keyword>